<evidence type="ECO:0000259" key="1">
    <source>
        <dbReference type="Pfam" id="PF07848"/>
    </source>
</evidence>
<dbReference type="Gene3D" id="3.30.70.2650">
    <property type="match status" value="1"/>
</dbReference>
<protein>
    <submittedName>
        <fullName evidence="4">PaaX family transcriptional regulator C-terminal domain-containing protein</fullName>
    </submittedName>
</protein>
<gene>
    <name evidence="4" type="ORF">ACEZDJ_40655</name>
</gene>
<comment type="caution">
    <text evidence="4">The sequence shown here is derived from an EMBL/GenBank/DDBJ whole genome shotgun (WGS) entry which is preliminary data.</text>
</comment>
<dbReference type="PANTHER" id="PTHR30319">
    <property type="entry name" value="PHENYLACETIC ACID REGULATOR-RELATED TRANSCRIPTIONAL REPRESSOR"/>
    <property type="match status" value="1"/>
</dbReference>
<accession>A0ABV6V1Q4</accession>
<dbReference type="InterPro" id="IPR048846">
    <property type="entry name" value="PaaX-like_central"/>
</dbReference>
<dbReference type="PANTHER" id="PTHR30319:SF1">
    <property type="entry name" value="TRANSCRIPTIONAL REPRESSOR PAAX"/>
    <property type="match status" value="1"/>
</dbReference>
<dbReference type="InterPro" id="IPR013225">
    <property type="entry name" value="PaaX_C"/>
</dbReference>
<dbReference type="Gene3D" id="1.20.58.1460">
    <property type="match status" value="1"/>
</dbReference>
<dbReference type="InterPro" id="IPR011965">
    <property type="entry name" value="PaaX_trns_reg"/>
</dbReference>
<proteinExistence type="predicted"/>
<dbReference type="InterPro" id="IPR012906">
    <property type="entry name" value="PaaX-like_N"/>
</dbReference>
<evidence type="ECO:0000259" key="3">
    <source>
        <dbReference type="Pfam" id="PF20803"/>
    </source>
</evidence>
<reference evidence="4 5" key="1">
    <citation type="submission" date="2024-09" db="EMBL/GenBank/DDBJ databases">
        <authorList>
            <person name="Lee S.D."/>
        </authorList>
    </citation>
    <scope>NUCLEOTIDE SEQUENCE [LARGE SCALE GENOMIC DNA]</scope>
    <source>
        <strain evidence="4 5">N1-5</strain>
    </source>
</reference>
<dbReference type="Proteomes" id="UP001592528">
    <property type="component" value="Unassembled WGS sequence"/>
</dbReference>
<keyword evidence="5" id="KW-1185">Reference proteome</keyword>
<feature type="domain" description="Transcriptional repressor PaaX-like N-terminal" evidence="1">
    <location>
        <begin position="25"/>
        <end position="92"/>
    </location>
</feature>
<dbReference type="Pfam" id="PF07848">
    <property type="entry name" value="PaaX"/>
    <property type="match status" value="1"/>
</dbReference>
<evidence type="ECO:0000313" key="4">
    <source>
        <dbReference type="EMBL" id="MFC1407603.1"/>
    </source>
</evidence>
<organism evidence="4 5">
    <name type="scientific">Streptacidiphilus cavernicola</name>
    <dbReference type="NCBI Taxonomy" id="3342716"/>
    <lineage>
        <taxon>Bacteria</taxon>
        <taxon>Bacillati</taxon>
        <taxon>Actinomycetota</taxon>
        <taxon>Actinomycetes</taxon>
        <taxon>Kitasatosporales</taxon>
        <taxon>Streptomycetaceae</taxon>
        <taxon>Streptacidiphilus</taxon>
    </lineage>
</organism>
<sequence>MTEAATAAPPAAAPAAAPALGGDTPGSLLVTFFGAHGRELGGWIAVGDLIRLMGTAGLEEQPVRSAVSRLKRRGFLLATPLGGVAGYALSESARQLLADGDRRIYAQRTPRLADGWVLALFSVPESERAKRHLLRSRLARLGYGTASPGVWLAPAHLYEETRHVLERLGLTGYTDLFRAEHLAFQATPEAVRRWWDLPALARCHEEFLDLHEPVLTRWNRRRNLPAEEAFADHLRALDSWRRLPYLDPGLPPELLPADWPGVRAARVFHDLDTRLGEPAAAYVREIVQGRY</sequence>
<dbReference type="InterPro" id="IPR036388">
    <property type="entry name" value="WH-like_DNA-bd_sf"/>
</dbReference>
<dbReference type="RefSeq" id="WP_084715543.1">
    <property type="nucleotide sequence ID" value="NZ_JBHEZZ010000052.1"/>
</dbReference>
<feature type="domain" description="Transcriptional repressor PaaX-like central Cas2-like" evidence="3">
    <location>
        <begin position="113"/>
        <end position="191"/>
    </location>
</feature>
<dbReference type="EMBL" id="JBHEZZ010000052">
    <property type="protein sequence ID" value="MFC1407603.1"/>
    <property type="molecule type" value="Genomic_DNA"/>
</dbReference>
<name>A0ABV6V1Q4_9ACTN</name>
<dbReference type="Pfam" id="PF08223">
    <property type="entry name" value="PaaX_C"/>
    <property type="match status" value="1"/>
</dbReference>
<feature type="domain" description="Transcriptional repressor PaaX-like C-terminal" evidence="2">
    <location>
        <begin position="195"/>
        <end position="284"/>
    </location>
</feature>
<dbReference type="Gene3D" id="1.10.10.10">
    <property type="entry name" value="Winged helix-like DNA-binding domain superfamily/Winged helix DNA-binding domain"/>
    <property type="match status" value="1"/>
</dbReference>
<evidence type="ECO:0000259" key="2">
    <source>
        <dbReference type="Pfam" id="PF08223"/>
    </source>
</evidence>
<evidence type="ECO:0000313" key="5">
    <source>
        <dbReference type="Proteomes" id="UP001592528"/>
    </source>
</evidence>
<dbReference type="Pfam" id="PF20803">
    <property type="entry name" value="PaaX_M"/>
    <property type="match status" value="1"/>
</dbReference>
<dbReference type="PIRSF" id="PIRSF020623">
    <property type="entry name" value="PaaX"/>
    <property type="match status" value="1"/>
</dbReference>